<dbReference type="Pfam" id="PF00176">
    <property type="entry name" value="SNF2-rel_dom"/>
    <property type="match status" value="1"/>
</dbReference>
<dbReference type="Gene3D" id="3.40.1350.10">
    <property type="match status" value="1"/>
</dbReference>
<dbReference type="SMART" id="SM00487">
    <property type="entry name" value="DEXDc"/>
    <property type="match status" value="1"/>
</dbReference>
<dbReference type="InterPro" id="IPR027417">
    <property type="entry name" value="P-loop_NTPase"/>
</dbReference>
<comment type="caution">
    <text evidence="4">The sequence shown here is derived from an EMBL/GenBank/DDBJ whole genome shotgun (WGS) entry which is preliminary data.</text>
</comment>
<dbReference type="GO" id="GO:0003677">
    <property type="term" value="F:DNA binding"/>
    <property type="evidence" value="ECO:0007669"/>
    <property type="project" value="InterPro"/>
</dbReference>
<protein>
    <recommendedName>
        <fullName evidence="6">Helicase</fullName>
    </recommendedName>
</protein>
<name>A0A7Y9T720_9BACT</name>
<dbReference type="GO" id="GO:0005524">
    <property type="term" value="F:ATP binding"/>
    <property type="evidence" value="ECO:0007669"/>
    <property type="project" value="InterPro"/>
</dbReference>
<dbReference type="CDD" id="cd18793">
    <property type="entry name" value="SF2_C_SNF"/>
    <property type="match status" value="1"/>
</dbReference>
<dbReference type="PANTHER" id="PTHR45629:SF7">
    <property type="entry name" value="DNA EXCISION REPAIR PROTEIN ERCC-6-RELATED"/>
    <property type="match status" value="1"/>
</dbReference>
<dbReference type="GO" id="GO:0004519">
    <property type="term" value="F:endonuclease activity"/>
    <property type="evidence" value="ECO:0007669"/>
    <property type="project" value="InterPro"/>
</dbReference>
<dbReference type="SUPFAM" id="SSF52540">
    <property type="entry name" value="P-loop containing nucleoside triphosphate hydrolases"/>
    <property type="match status" value="2"/>
</dbReference>
<dbReference type="InterPro" id="IPR000330">
    <property type="entry name" value="SNF2_N"/>
</dbReference>
<feature type="domain" description="Helicase C-terminal" evidence="3">
    <location>
        <begin position="750"/>
        <end position="917"/>
    </location>
</feature>
<organism evidence="4 5">
    <name type="scientific">Tunturiibacter lichenicola</name>
    <dbReference type="NCBI Taxonomy" id="2051959"/>
    <lineage>
        <taxon>Bacteria</taxon>
        <taxon>Pseudomonadati</taxon>
        <taxon>Acidobacteriota</taxon>
        <taxon>Terriglobia</taxon>
        <taxon>Terriglobales</taxon>
        <taxon>Acidobacteriaceae</taxon>
        <taxon>Tunturiibacter</taxon>
    </lineage>
</organism>
<dbReference type="InterPro" id="IPR038718">
    <property type="entry name" value="SNF2-like_sf"/>
</dbReference>
<proteinExistence type="predicted"/>
<sequence>MALEVGQALEMGFAVASENVVFVPNEFFPQIRRRGLRLTEMATEWAPILLKIERANDIGRPEFKYRYSFLFESRPIDFTRSGYFGTISGDSKIYRLDDQTFALVSEMDRFNALLPVEKGRSESWLAFSKVKECAIDVGARLDSYLLSNDVIVPQQLNLEVHTWPDGSISFAPQVSGIEGTSLKKAFFNSPRAQDFYSVDGPNQSRVRVVFDERQAEALGRMKDVHHARGSEKERFLENPEAVFEGLLDVVEVRYGRRVTGIGSIAVLAQGPIARSRSVLETGLTDQGRRSGQSNVLLSDASGEIIDVSLPTTAEKQDLIGSALDALDTGTPTFTFEGREYKVDENIKSYIAEQTTLASKPEGLPKSQKTDAYLLSYQDDEDLKSWDVKDAEEARRACEAPIGYVLPSALQPNVILKTHQLEGLAWLQTCHRLRPSRRGSLLADDMGLGKTLQILSYLAWCIEHDRDLGLSTSRPPWRPILVVLPLILLESNTWENEIGARFRAGIFDPILILHGDKIKELRRGKTTGKETSIGKPLISPSEFAKYRVVITNYQTLTNYQHSFAQLIPDTQRSIWSVLITDEAQEYKSPSTKISHALKALHPDVHIACTGTPVENRLLDLWNLIDTVQPALLGTSKGFITKYEQAAGDSSERLLELKQSLLFNTANAFVLRRNKSEVLKDLPPKTFEPLYSEMTEWEIRMHQELLNSVDGGSPLKILHKLVALYQHPSLLREDGGALDARKLLGESSKLRAVIELLKSIKRRGEKCVIFAYRISMQQILSTVIEHEYGLQVDIVNGSTEKSGGVDAGSLGSQQARRTRNAMLERFRNTRGFNVIILSPFVASIGLTITEANHVIHYGRWWNPAVEAQATDRVYRIGQTKAVHVHLPILRDTQGRLPKSFDQNLHELIQEKQLQAENFLSPLPEESRIGEELFGKLKGEAPTQDLTEPIIAETVDKLPHHLFEALIALLLEKQNYKTILTARSNDGGADAIAFREGELWLVQAKHTKKDGLVNSVAMGDLMAAAQTYAKPLSYSLHLLAVTNGNFSADTRNEAARNGIRLLDRHKLMADLRTNPVTLGAVYAREDDRCSSFADGVSAANRWFE</sequence>
<dbReference type="Proteomes" id="UP000534186">
    <property type="component" value="Unassembled WGS sequence"/>
</dbReference>
<feature type="domain" description="Helicase ATP-binding" evidence="2">
    <location>
        <begin position="430"/>
        <end position="629"/>
    </location>
</feature>
<evidence type="ECO:0000256" key="1">
    <source>
        <dbReference type="ARBA" id="ARBA00022801"/>
    </source>
</evidence>
<dbReference type="Gene3D" id="3.40.50.300">
    <property type="entry name" value="P-loop containing nucleotide triphosphate hydrolases"/>
    <property type="match status" value="1"/>
</dbReference>
<dbReference type="SUPFAM" id="SSF52980">
    <property type="entry name" value="Restriction endonuclease-like"/>
    <property type="match status" value="1"/>
</dbReference>
<evidence type="ECO:0008006" key="6">
    <source>
        <dbReference type="Google" id="ProtNLM"/>
    </source>
</evidence>
<accession>A0A7Y9T720</accession>
<gene>
    <name evidence="4" type="ORF">HDF12_004308</name>
</gene>
<dbReference type="PROSITE" id="PS51194">
    <property type="entry name" value="HELICASE_CTER"/>
    <property type="match status" value="1"/>
</dbReference>
<evidence type="ECO:0000259" key="2">
    <source>
        <dbReference type="PROSITE" id="PS51192"/>
    </source>
</evidence>
<dbReference type="GO" id="GO:0009307">
    <property type="term" value="P:DNA restriction-modification system"/>
    <property type="evidence" value="ECO:0007669"/>
    <property type="project" value="InterPro"/>
</dbReference>
<dbReference type="SMART" id="SM00490">
    <property type="entry name" value="HELICc"/>
    <property type="match status" value="1"/>
</dbReference>
<keyword evidence="1" id="KW-0378">Hydrolase</keyword>
<dbReference type="InterPro" id="IPR001650">
    <property type="entry name" value="Helicase_C-like"/>
</dbReference>
<dbReference type="InterPro" id="IPR007560">
    <property type="entry name" value="Restrct_endonuc_IV_Mrr"/>
</dbReference>
<dbReference type="AlphaFoldDB" id="A0A7Y9T720"/>
<dbReference type="InterPro" id="IPR011335">
    <property type="entry name" value="Restrct_endonuc-II-like"/>
</dbReference>
<reference evidence="4 5" key="1">
    <citation type="submission" date="2020-07" db="EMBL/GenBank/DDBJ databases">
        <title>Genomic Encyclopedia of Type Strains, Phase IV (KMG-V): Genome sequencing to study the core and pangenomes of soil and plant-associated prokaryotes.</title>
        <authorList>
            <person name="Whitman W."/>
        </authorList>
    </citation>
    <scope>NUCLEOTIDE SEQUENCE [LARGE SCALE GENOMIC DNA]</scope>
    <source>
        <strain evidence="4 5">M8UP30</strain>
    </source>
</reference>
<dbReference type="Pfam" id="PF00271">
    <property type="entry name" value="Helicase_C"/>
    <property type="match status" value="1"/>
</dbReference>
<dbReference type="InterPro" id="IPR011856">
    <property type="entry name" value="tRNA_endonuc-like_dom_sf"/>
</dbReference>
<dbReference type="PROSITE" id="PS51192">
    <property type="entry name" value="HELICASE_ATP_BIND_1"/>
    <property type="match status" value="1"/>
</dbReference>
<evidence type="ECO:0000259" key="3">
    <source>
        <dbReference type="PROSITE" id="PS51194"/>
    </source>
</evidence>
<dbReference type="InterPro" id="IPR050496">
    <property type="entry name" value="SNF2_RAD54_helicase_repair"/>
</dbReference>
<dbReference type="InterPro" id="IPR049730">
    <property type="entry name" value="SNF2/RAD54-like_C"/>
</dbReference>
<dbReference type="EMBL" id="JACCCV010000002">
    <property type="protein sequence ID" value="NYF53909.1"/>
    <property type="molecule type" value="Genomic_DNA"/>
</dbReference>
<dbReference type="Pfam" id="PF04471">
    <property type="entry name" value="Mrr_cat"/>
    <property type="match status" value="1"/>
</dbReference>
<dbReference type="PANTHER" id="PTHR45629">
    <property type="entry name" value="SNF2/RAD54 FAMILY MEMBER"/>
    <property type="match status" value="1"/>
</dbReference>
<evidence type="ECO:0000313" key="5">
    <source>
        <dbReference type="Proteomes" id="UP000534186"/>
    </source>
</evidence>
<evidence type="ECO:0000313" key="4">
    <source>
        <dbReference type="EMBL" id="NYF53909.1"/>
    </source>
</evidence>
<dbReference type="Gene3D" id="3.40.50.10810">
    <property type="entry name" value="Tandem AAA-ATPase domain"/>
    <property type="match status" value="1"/>
</dbReference>
<dbReference type="InterPro" id="IPR014001">
    <property type="entry name" value="Helicase_ATP-bd"/>
</dbReference>
<dbReference type="GO" id="GO:0016787">
    <property type="term" value="F:hydrolase activity"/>
    <property type="evidence" value="ECO:0007669"/>
    <property type="project" value="UniProtKB-KW"/>
</dbReference>